<feature type="domain" description="DUF4097" evidence="2">
    <location>
        <begin position="205"/>
        <end position="357"/>
    </location>
</feature>
<accession>A0ABP3B0S7</accession>
<evidence type="ECO:0000313" key="3">
    <source>
        <dbReference type="EMBL" id="EUJ33490.1"/>
    </source>
</evidence>
<dbReference type="EMBL" id="AODF01000004">
    <property type="protein sequence ID" value="EUJ33490.1"/>
    <property type="molecule type" value="Genomic_DNA"/>
</dbReference>
<feature type="domain" description="DUF4097" evidence="2">
    <location>
        <begin position="47"/>
        <end position="200"/>
    </location>
</feature>
<reference evidence="3 4" key="1">
    <citation type="journal article" date="2014" name="Int. J. Syst. Evol. Microbiol.">
        <title>Listeria floridensis sp. nov., Listeria aquatica sp. nov., Listeria cornellensis sp. nov., Listeria riparia sp. nov. and Listeria grandensis sp. nov., from agricultural and natural environments.</title>
        <authorList>
            <person name="den Bakker H.C."/>
            <person name="Warchocki S."/>
            <person name="Wright E.M."/>
            <person name="Allred A.F."/>
            <person name="Ahlstrom C."/>
            <person name="Manuel C.S."/>
            <person name="Stasiewicz M.J."/>
            <person name="Burrell A."/>
            <person name="Roof S."/>
            <person name="Strawn L."/>
            <person name="Fortes E.D."/>
            <person name="Nightingale K.K."/>
            <person name="Kephart D."/>
            <person name="Wiedmann M."/>
        </authorList>
    </citation>
    <scope>NUCLEOTIDE SEQUENCE [LARGE SCALE GENOMIC DNA]</scope>
    <source>
        <strain evidence="3 4">FSL S10-1187</strain>
    </source>
</reference>
<protein>
    <recommendedName>
        <fullName evidence="2">DUF4097 domain-containing protein</fullName>
    </recommendedName>
</protein>
<evidence type="ECO:0000259" key="2">
    <source>
        <dbReference type="Pfam" id="PF13349"/>
    </source>
</evidence>
<sequence length="361" mass="40730">MKKQFWIAFLLIFIGLAGILICFVTQNSHDRGEKYSREWKITAAQAKKIHIASNKTVDLRIKKSTDNRISIRIEGKLSKSENKAINRIQPESNQFNLSIGTNYTWLEKWHRPNYGIQKITLFIPQESVLGEVKLDFQDGNIYFDQIKGKSLDLALKSGKIMGNESKFTTTKIDTNRASTELTNWDGTLLLISNKGDQFVRDSRGNFTFQNQTGMTQVHRHTSEKGEILNLTGKIVSTESAIDAFTINSAKGTDVIEGLKGDLLLSTIEGDSILRDNRGSQVIRSEKGIVIINQVHLAEKLDIKTKTGLIKLTLTDVYKDMPIAIEASHGQVSSDFHWETTQKNPRIKIQTEHGEVKVIQEN</sequence>
<proteinExistence type="predicted"/>
<name>A0ABP3B0S7_9LIST</name>
<dbReference type="InterPro" id="IPR025164">
    <property type="entry name" value="Toastrack_DUF4097"/>
</dbReference>
<gene>
    <name evidence="3" type="ORF">MFLO_03068</name>
</gene>
<dbReference type="Pfam" id="PF13349">
    <property type="entry name" value="DUF4097"/>
    <property type="match status" value="2"/>
</dbReference>
<evidence type="ECO:0000256" key="1">
    <source>
        <dbReference type="SAM" id="Phobius"/>
    </source>
</evidence>
<organism evidence="3 4">
    <name type="scientific">Listeria floridensis FSL S10-1187</name>
    <dbReference type="NCBI Taxonomy" id="1265817"/>
    <lineage>
        <taxon>Bacteria</taxon>
        <taxon>Bacillati</taxon>
        <taxon>Bacillota</taxon>
        <taxon>Bacilli</taxon>
        <taxon>Bacillales</taxon>
        <taxon>Listeriaceae</taxon>
        <taxon>Listeria</taxon>
    </lineage>
</organism>
<evidence type="ECO:0000313" key="4">
    <source>
        <dbReference type="Proteomes" id="UP000019249"/>
    </source>
</evidence>
<keyword evidence="4" id="KW-1185">Reference proteome</keyword>
<keyword evidence="1" id="KW-0472">Membrane</keyword>
<keyword evidence="1" id="KW-1133">Transmembrane helix</keyword>
<keyword evidence="1" id="KW-0812">Transmembrane</keyword>
<dbReference type="Proteomes" id="UP000019249">
    <property type="component" value="Unassembled WGS sequence"/>
</dbReference>
<dbReference type="RefSeq" id="WP_036096208.1">
    <property type="nucleotide sequence ID" value="NZ_AODF01000004.1"/>
</dbReference>
<feature type="transmembrane region" description="Helical" evidence="1">
    <location>
        <begin position="6"/>
        <end position="25"/>
    </location>
</feature>
<comment type="caution">
    <text evidence="3">The sequence shown here is derived from an EMBL/GenBank/DDBJ whole genome shotgun (WGS) entry which is preliminary data.</text>
</comment>